<sequence>MCLDERQKLDFLLGAVSPTGFAGYFDQMLKLRSGWHSLLIKAGPGCGKSTMMGKIAGHLTGQGETVELIHCSSDPDSLDGVVCSARKFSIVDATAPHSLEPKCPVAVETVVSLYDCIDEEAMREHQNEVFDLFGRCGVLQERAARYITAAGSLISDSARVAFAAANLPAARSFAAHLALKYLPRTGASGEGSEELRILSANTLKGPVCYRDTVAKVADTIVVLQDDWGAVSRAMMKVLRDAAVEKGYDVITCYCPMAPHDKIDHLLIPSAKLAFVTSNRFHPMAFEHARVIHCTRFCDNELLRAHRSRLRFNHKAAMDLFQQASKLQAEAKQNHDQLEEYYKAAADFPRIDEVTAAIIERYC</sequence>
<reference evidence="1" key="1">
    <citation type="submission" date="2020-08" db="EMBL/GenBank/DDBJ databases">
        <title>Genome public.</title>
        <authorList>
            <person name="Liu C."/>
            <person name="Sun Q."/>
        </authorList>
    </citation>
    <scope>NUCLEOTIDE SEQUENCE</scope>
    <source>
        <strain evidence="1">BX8</strain>
    </source>
</reference>
<organism evidence="1 2">
    <name type="scientific">Anaerofilum hominis</name>
    <dbReference type="NCBI Taxonomy" id="2763016"/>
    <lineage>
        <taxon>Bacteria</taxon>
        <taxon>Bacillati</taxon>
        <taxon>Bacillota</taxon>
        <taxon>Clostridia</taxon>
        <taxon>Eubacteriales</taxon>
        <taxon>Oscillospiraceae</taxon>
        <taxon>Anaerofilum</taxon>
    </lineage>
</organism>
<name>A0A923L1E3_9FIRM</name>
<dbReference type="SUPFAM" id="SSF52540">
    <property type="entry name" value="P-loop containing nucleoside triphosphate hydrolases"/>
    <property type="match status" value="1"/>
</dbReference>
<dbReference type="Proteomes" id="UP000659630">
    <property type="component" value="Unassembled WGS sequence"/>
</dbReference>
<evidence type="ECO:0000313" key="2">
    <source>
        <dbReference type="Proteomes" id="UP000659630"/>
    </source>
</evidence>
<evidence type="ECO:0000313" key="1">
    <source>
        <dbReference type="EMBL" id="MBC5582125.1"/>
    </source>
</evidence>
<gene>
    <name evidence="1" type="ORF">H8S23_11465</name>
</gene>
<evidence type="ECO:0008006" key="3">
    <source>
        <dbReference type="Google" id="ProtNLM"/>
    </source>
</evidence>
<dbReference type="EMBL" id="JACONZ010000004">
    <property type="protein sequence ID" value="MBC5582125.1"/>
    <property type="molecule type" value="Genomic_DNA"/>
</dbReference>
<accession>A0A923L1E3</accession>
<comment type="caution">
    <text evidence="1">The sequence shown here is derived from an EMBL/GenBank/DDBJ whole genome shotgun (WGS) entry which is preliminary data.</text>
</comment>
<dbReference type="InterPro" id="IPR027417">
    <property type="entry name" value="P-loop_NTPase"/>
</dbReference>
<dbReference type="AlphaFoldDB" id="A0A923L1E3"/>
<protein>
    <recommendedName>
        <fullName evidence="3">ATPase</fullName>
    </recommendedName>
</protein>
<proteinExistence type="predicted"/>
<keyword evidence="2" id="KW-1185">Reference proteome</keyword>